<evidence type="ECO:0000313" key="2">
    <source>
        <dbReference type="Proteomes" id="UP000233551"/>
    </source>
</evidence>
<comment type="caution">
    <text evidence="1">The sequence shown here is derived from an EMBL/GenBank/DDBJ whole genome shotgun (WGS) entry which is preliminary data.</text>
</comment>
<keyword evidence="2" id="KW-1185">Reference proteome</keyword>
<protein>
    <submittedName>
        <fullName evidence="1">Uncharacterized protein</fullName>
    </submittedName>
</protein>
<dbReference type="AlphaFoldDB" id="A0A2I0HQH2"/>
<dbReference type="EMBL" id="PGOL01006560">
    <property type="protein sequence ID" value="PKI33526.1"/>
    <property type="molecule type" value="Genomic_DNA"/>
</dbReference>
<gene>
    <name evidence="1" type="ORF">CRG98_046082</name>
</gene>
<sequence>MKMNGDGGGNGDYQAVDRITTHVKSFGNARSKVEHGDEQSVNLWNDKLVGSSSLRSFIHGPLPHDEEIRKASSIISSSREWKLDSLPFVLGSSVTAAIRGIPLSSTISDCDRVVWGMSHSAEFTLKSAYNLLSTQHLSMLGPYWRWIWKSLSPPKIQNW</sequence>
<evidence type="ECO:0000313" key="1">
    <source>
        <dbReference type="EMBL" id="PKI33526.1"/>
    </source>
</evidence>
<reference evidence="1 2" key="1">
    <citation type="submission" date="2017-11" db="EMBL/GenBank/DDBJ databases">
        <title>De-novo sequencing of pomegranate (Punica granatum L.) genome.</title>
        <authorList>
            <person name="Akparov Z."/>
            <person name="Amiraslanov A."/>
            <person name="Hajiyeva S."/>
            <person name="Abbasov M."/>
            <person name="Kaur K."/>
            <person name="Hamwieh A."/>
            <person name="Solovyev V."/>
            <person name="Salamov A."/>
            <person name="Braich B."/>
            <person name="Kosarev P."/>
            <person name="Mahmoud A."/>
            <person name="Hajiyev E."/>
            <person name="Babayeva S."/>
            <person name="Izzatullayeva V."/>
            <person name="Mammadov A."/>
            <person name="Mammadov A."/>
            <person name="Sharifova S."/>
            <person name="Ojaghi J."/>
            <person name="Eynullazada K."/>
            <person name="Bayramov B."/>
            <person name="Abdulazimova A."/>
            <person name="Shahmuradov I."/>
        </authorList>
    </citation>
    <scope>NUCLEOTIDE SEQUENCE [LARGE SCALE GENOMIC DNA]</scope>
    <source>
        <strain evidence="2">cv. AG2017</strain>
        <tissue evidence="1">Leaf</tissue>
    </source>
</reference>
<organism evidence="1 2">
    <name type="scientific">Punica granatum</name>
    <name type="common">Pomegranate</name>
    <dbReference type="NCBI Taxonomy" id="22663"/>
    <lineage>
        <taxon>Eukaryota</taxon>
        <taxon>Viridiplantae</taxon>
        <taxon>Streptophyta</taxon>
        <taxon>Embryophyta</taxon>
        <taxon>Tracheophyta</taxon>
        <taxon>Spermatophyta</taxon>
        <taxon>Magnoliopsida</taxon>
        <taxon>eudicotyledons</taxon>
        <taxon>Gunneridae</taxon>
        <taxon>Pentapetalae</taxon>
        <taxon>rosids</taxon>
        <taxon>malvids</taxon>
        <taxon>Myrtales</taxon>
        <taxon>Lythraceae</taxon>
        <taxon>Punica</taxon>
    </lineage>
</organism>
<name>A0A2I0HQH2_PUNGR</name>
<dbReference type="Proteomes" id="UP000233551">
    <property type="component" value="Unassembled WGS sequence"/>
</dbReference>
<accession>A0A2I0HQH2</accession>
<proteinExistence type="predicted"/>